<reference evidence="3" key="1">
    <citation type="journal article" date="2020" name="bioRxiv">
        <title>Whole genome comparisons of ergot fungi reveals the divergence and evolution of species within the genus Claviceps are the result of varying mechanisms driving genome evolution and host range expansion.</title>
        <authorList>
            <person name="Wyka S.A."/>
            <person name="Mondo S.J."/>
            <person name="Liu M."/>
            <person name="Dettman J."/>
            <person name="Nalam V."/>
            <person name="Broders K.D."/>
        </authorList>
    </citation>
    <scope>NUCLEOTIDE SEQUENCE</scope>
    <source>
        <strain evidence="3">CCC 489</strain>
    </source>
</reference>
<proteinExistence type="predicted"/>
<gene>
    <name evidence="3" type="ORF">E4U42_007078</name>
</gene>
<feature type="signal peptide" evidence="2">
    <location>
        <begin position="1"/>
        <end position="19"/>
    </location>
</feature>
<dbReference type="OrthoDB" id="5421765at2759"/>
<organism evidence="3 4">
    <name type="scientific">Claviceps africana</name>
    <dbReference type="NCBI Taxonomy" id="83212"/>
    <lineage>
        <taxon>Eukaryota</taxon>
        <taxon>Fungi</taxon>
        <taxon>Dikarya</taxon>
        <taxon>Ascomycota</taxon>
        <taxon>Pezizomycotina</taxon>
        <taxon>Sordariomycetes</taxon>
        <taxon>Hypocreomycetidae</taxon>
        <taxon>Hypocreales</taxon>
        <taxon>Clavicipitaceae</taxon>
        <taxon>Claviceps</taxon>
    </lineage>
</organism>
<evidence type="ECO:0000256" key="2">
    <source>
        <dbReference type="SAM" id="SignalP"/>
    </source>
</evidence>
<dbReference type="EMBL" id="SRPY01000777">
    <property type="protein sequence ID" value="KAG5917900.1"/>
    <property type="molecule type" value="Genomic_DNA"/>
</dbReference>
<evidence type="ECO:0000313" key="4">
    <source>
        <dbReference type="Proteomes" id="UP000811619"/>
    </source>
</evidence>
<sequence>MGFLAGLIAAWALLRRGSPYANVASAVVVHDDAQGSAMETTTRVISSGNGNGNGNGNGDNKMDRPNSVHVNQFLMKPTPDRDIAQEVQSLGELIHQHVDNYYHTKPVHADTARLSAALSGIGFSGSPSSIHSPIPAQRMAILCRDASTRLVGLRHVIMRVAFGSIDFESQHRSGGGRSLPCLLPEPMVPFLRAMAARKEEAGSGNAPGGKTWDEAMATTAALREWRRLSAFLLHPERSLRTALPVREAAAAMQAQELARRLNVFLGHFVDTTAGAAQRQERHLRAVIMECATLGHVLLSHPSDWRMVVDGDAPSSSSSRRAVVVEAGLDRLADRDGPRHRRSQRVVEPVVVYCNV</sequence>
<accession>A0A8K0J1K0</accession>
<evidence type="ECO:0000256" key="1">
    <source>
        <dbReference type="SAM" id="MobiDB-lite"/>
    </source>
</evidence>
<feature type="region of interest" description="Disordered" evidence="1">
    <location>
        <begin position="43"/>
        <end position="65"/>
    </location>
</feature>
<comment type="caution">
    <text evidence="3">The sequence shown here is derived from an EMBL/GenBank/DDBJ whole genome shotgun (WGS) entry which is preliminary data.</text>
</comment>
<name>A0A8K0J1K0_9HYPO</name>
<dbReference type="Proteomes" id="UP000811619">
    <property type="component" value="Unassembled WGS sequence"/>
</dbReference>
<keyword evidence="4" id="KW-1185">Reference proteome</keyword>
<evidence type="ECO:0000313" key="3">
    <source>
        <dbReference type="EMBL" id="KAG5917900.1"/>
    </source>
</evidence>
<dbReference type="AlphaFoldDB" id="A0A8K0J1K0"/>
<protein>
    <submittedName>
        <fullName evidence="3">Uncharacterized protein</fullName>
    </submittedName>
</protein>
<keyword evidence="2" id="KW-0732">Signal</keyword>
<feature type="chain" id="PRO_5035464949" evidence="2">
    <location>
        <begin position="20"/>
        <end position="355"/>
    </location>
</feature>